<dbReference type="AlphaFoldDB" id="A0A1H7KFF5"/>
<dbReference type="NCBIfam" id="TIGR01376">
    <property type="entry name" value="POMP_repeat"/>
    <property type="match status" value="2"/>
</dbReference>
<keyword evidence="4" id="KW-0964">Secreted</keyword>
<dbReference type="InterPro" id="IPR011050">
    <property type="entry name" value="Pectin_lyase_fold/virulence"/>
</dbReference>
<evidence type="ECO:0000256" key="5">
    <source>
        <dbReference type="ARBA" id="ARBA00022729"/>
    </source>
</evidence>
<dbReference type="InterPro" id="IPR003368">
    <property type="entry name" value="POMP_repeat"/>
</dbReference>
<accession>A0A1H7KFF5</accession>
<proteinExistence type="predicted"/>
<comment type="subcellular location">
    <subcellularLocation>
        <location evidence="1">Cell envelope</location>
    </subcellularLocation>
    <subcellularLocation>
        <location evidence="2">Cell outer membrane</location>
    </subcellularLocation>
    <subcellularLocation>
        <location evidence="3">Secreted</location>
    </subcellularLocation>
</comment>
<dbReference type="EMBL" id="FOAK01000006">
    <property type="protein sequence ID" value="SEK85502.1"/>
    <property type="molecule type" value="Genomic_DNA"/>
</dbReference>
<keyword evidence="5" id="KW-0732">Signal</keyword>
<dbReference type="STRING" id="190974.SAMN05216439_1567"/>
<evidence type="ECO:0000256" key="4">
    <source>
        <dbReference type="ARBA" id="ARBA00022525"/>
    </source>
</evidence>
<sequence>MLSKKLILITVLLCLLAISTVSAADNTESDIIGADGLNSTSNIPMDAPRTFTQLNEAITPYTSIDLEHDYRYDNETDSEFANGVPITKNITIDGKGHTLDGNYLARIFIIKEDCTAVFKNINFINGKASTNGGAIYGVCNAENCNFLNNTAVKDGGAIHLSNANNCNFINNYVLNGRGGAMYKGYATNCIFTDNSAVTGGALFENSATKCKFTNNFAKENGGALYGGFAVQCNFNKNSAKNNGGALYKGSAHYCNFSDNYAVNHGGGMYGGAGEYCFFKNNAAKSENDAYRSSLKKTKTTIYIKPTTTAHYGDYVVITLKNIKNKVVSGVKVSVFINGKKYATKITNKYGQIKIDTRNGFVIKKYTIKSKFAEDSNYYASSKTVKITIKKSTPKITANSKTFKKSTKIKKYSITLKTKQGKIMKNKKITLNVNHRYYYATTNYKGIATFKITKLLYKGKFTATTGYAGSKYYNALTKKSTIIVR</sequence>
<dbReference type="Proteomes" id="UP000199506">
    <property type="component" value="Unassembled WGS sequence"/>
</dbReference>
<keyword evidence="6" id="KW-0472">Membrane</keyword>
<evidence type="ECO:0000256" key="1">
    <source>
        <dbReference type="ARBA" id="ARBA00004196"/>
    </source>
</evidence>
<evidence type="ECO:0000256" key="3">
    <source>
        <dbReference type="ARBA" id="ARBA00004613"/>
    </source>
</evidence>
<organism evidence="8 9">
    <name type="scientific">Methanobrevibacter gottschalkii</name>
    <dbReference type="NCBI Taxonomy" id="190974"/>
    <lineage>
        <taxon>Archaea</taxon>
        <taxon>Methanobacteriati</taxon>
        <taxon>Methanobacteriota</taxon>
        <taxon>Methanomada group</taxon>
        <taxon>Methanobacteria</taxon>
        <taxon>Methanobacteriales</taxon>
        <taxon>Methanobacteriaceae</taxon>
        <taxon>Methanobrevibacter</taxon>
    </lineage>
</organism>
<protein>
    <submittedName>
        <fullName evidence="8">Polymorphic outer membrane protein repeat-containing protein</fullName>
    </submittedName>
</protein>
<evidence type="ECO:0000256" key="2">
    <source>
        <dbReference type="ARBA" id="ARBA00004442"/>
    </source>
</evidence>
<dbReference type="SUPFAM" id="SSF51126">
    <property type="entry name" value="Pectin lyase-like"/>
    <property type="match status" value="1"/>
</dbReference>
<dbReference type="Pfam" id="PF02415">
    <property type="entry name" value="Chlam_PMP"/>
    <property type="match status" value="3"/>
</dbReference>
<dbReference type="GO" id="GO:0005576">
    <property type="term" value="C:extracellular region"/>
    <property type="evidence" value="ECO:0007669"/>
    <property type="project" value="UniProtKB-SubCell"/>
</dbReference>
<keyword evidence="7" id="KW-0998">Cell outer membrane</keyword>
<evidence type="ECO:0000313" key="8">
    <source>
        <dbReference type="EMBL" id="SEK85502.1"/>
    </source>
</evidence>
<evidence type="ECO:0000256" key="6">
    <source>
        <dbReference type="ARBA" id="ARBA00023136"/>
    </source>
</evidence>
<evidence type="ECO:0000313" key="9">
    <source>
        <dbReference type="Proteomes" id="UP000199506"/>
    </source>
</evidence>
<evidence type="ECO:0000256" key="7">
    <source>
        <dbReference type="ARBA" id="ARBA00023237"/>
    </source>
</evidence>
<reference evidence="8 9" key="1">
    <citation type="submission" date="2016-10" db="EMBL/GenBank/DDBJ databases">
        <authorList>
            <person name="de Groot N.N."/>
        </authorList>
    </citation>
    <scope>NUCLEOTIDE SEQUENCE [LARGE SCALE GENOMIC DNA]</scope>
    <source>
        <strain evidence="8 9">DSM 11978</strain>
    </source>
</reference>
<name>A0A1H7KFF5_9EURY</name>
<gene>
    <name evidence="8" type="ORF">SAMN05216439_1567</name>
</gene>